<dbReference type="InterPro" id="IPR029044">
    <property type="entry name" value="Nucleotide-diphossugar_trans"/>
</dbReference>
<dbReference type="EMBL" id="LDJM01000003">
    <property type="protein sequence ID" value="KRG79493.1"/>
    <property type="molecule type" value="Genomic_DNA"/>
</dbReference>
<evidence type="ECO:0000313" key="3">
    <source>
        <dbReference type="Proteomes" id="UP000050956"/>
    </source>
</evidence>
<proteinExistence type="predicted"/>
<name>A0A0R0DCT1_9GAMM</name>
<dbReference type="OrthoDB" id="9788272at2"/>
<feature type="domain" description="Nucleotidyl transferase" evidence="1">
    <location>
        <begin position="7"/>
        <end position="224"/>
    </location>
</feature>
<dbReference type="PATRIC" id="fig|336566.3.peg.1810"/>
<dbReference type="InterPro" id="IPR050486">
    <property type="entry name" value="Mannose-1P_guanyltransferase"/>
</dbReference>
<dbReference type="Proteomes" id="UP000050956">
    <property type="component" value="Unassembled WGS sequence"/>
</dbReference>
<comment type="caution">
    <text evidence="2">The sequence shown here is derived from an EMBL/GenBank/DDBJ whole genome shotgun (WGS) entry which is preliminary data.</text>
</comment>
<dbReference type="Pfam" id="PF00483">
    <property type="entry name" value="NTP_transferase"/>
    <property type="match status" value="1"/>
</dbReference>
<gene>
    <name evidence="2" type="ORF">ABB30_00705</name>
</gene>
<dbReference type="AlphaFoldDB" id="A0A0R0DCT1"/>
<organism evidence="2 3">
    <name type="scientific">Stenotrophomonas ginsengisoli</name>
    <dbReference type="NCBI Taxonomy" id="336566"/>
    <lineage>
        <taxon>Bacteria</taxon>
        <taxon>Pseudomonadati</taxon>
        <taxon>Pseudomonadota</taxon>
        <taxon>Gammaproteobacteria</taxon>
        <taxon>Lysobacterales</taxon>
        <taxon>Lysobacteraceae</taxon>
        <taxon>Stenotrophomonas</taxon>
    </lineage>
</organism>
<dbReference type="STRING" id="336566.ABB30_00705"/>
<dbReference type="SUPFAM" id="SSF53448">
    <property type="entry name" value="Nucleotide-diphospho-sugar transferases"/>
    <property type="match status" value="1"/>
</dbReference>
<dbReference type="InterPro" id="IPR005835">
    <property type="entry name" value="NTP_transferase_dom"/>
</dbReference>
<dbReference type="PANTHER" id="PTHR22572">
    <property type="entry name" value="SUGAR-1-PHOSPHATE GUANYL TRANSFERASE"/>
    <property type="match status" value="1"/>
</dbReference>
<dbReference type="Gene3D" id="3.90.550.10">
    <property type="entry name" value="Spore Coat Polysaccharide Biosynthesis Protein SpsA, Chain A"/>
    <property type="match status" value="1"/>
</dbReference>
<accession>A0A0R0DCT1</accession>
<reference evidence="2 3" key="1">
    <citation type="submission" date="2015-05" db="EMBL/GenBank/DDBJ databases">
        <title>Genome sequencing and analysis of members of genus Stenotrophomonas.</title>
        <authorList>
            <person name="Patil P.P."/>
            <person name="Midha S."/>
            <person name="Patil P.B."/>
        </authorList>
    </citation>
    <scope>NUCLEOTIDE SEQUENCE [LARGE SCALE GENOMIC DNA]</scope>
    <source>
        <strain evidence="2 3">DSM 24757</strain>
    </source>
</reference>
<sequence length="232" mass="24563">MAADEVLILAGGLGTRLRAAVPDLPKPLAPVAGRPFLAYLLDRYEAAGMRRVILAIGYLGQHVEQAVGARWGAMDVVYSRESVPLGTGGAIAQAARLSSGNGLHVCNGDTYLEYEPVALESAAKGLPIAIALASVPDVARYGAVDVEGGRVRRFREKGGGGPGLINAGSYFLTRQGLEALPVPDRYSFEQDVLEPWVVRGCVGTMAETSGFIDIGVPEDFARAQHIFSRAQQ</sequence>
<evidence type="ECO:0000259" key="1">
    <source>
        <dbReference type="Pfam" id="PF00483"/>
    </source>
</evidence>
<protein>
    <recommendedName>
        <fullName evidence="1">Nucleotidyl transferase domain-containing protein</fullName>
    </recommendedName>
</protein>
<evidence type="ECO:0000313" key="2">
    <source>
        <dbReference type="EMBL" id="KRG79493.1"/>
    </source>
</evidence>
<dbReference type="RefSeq" id="WP_057636320.1">
    <property type="nucleotide sequence ID" value="NZ_LDJM01000003.1"/>
</dbReference>
<keyword evidence="3" id="KW-1185">Reference proteome</keyword>